<dbReference type="InterPro" id="IPR018201">
    <property type="entry name" value="Ketoacyl_synth_AS"/>
</dbReference>
<dbReference type="SMART" id="SM00822">
    <property type="entry name" value="PKS_KR"/>
    <property type="match status" value="1"/>
</dbReference>
<dbReference type="PROSITE" id="PS52019">
    <property type="entry name" value="PKS_MFAS_DH"/>
    <property type="match status" value="1"/>
</dbReference>
<dbReference type="InterPro" id="IPR049900">
    <property type="entry name" value="PKS_mFAS_DH"/>
</dbReference>
<dbReference type="SUPFAM" id="SSF47336">
    <property type="entry name" value="ACP-like"/>
    <property type="match status" value="1"/>
</dbReference>
<dbReference type="InterPro" id="IPR016039">
    <property type="entry name" value="Thiolase-like"/>
</dbReference>
<dbReference type="CDD" id="cd00833">
    <property type="entry name" value="PKS"/>
    <property type="match status" value="1"/>
</dbReference>
<dbReference type="PROSITE" id="PS52004">
    <property type="entry name" value="KS3_2"/>
    <property type="match status" value="1"/>
</dbReference>
<accession>A0ABV9E7E8</accession>
<dbReference type="Gene3D" id="3.90.180.10">
    <property type="entry name" value="Medium-chain alcohol dehydrogenases, catalytic domain"/>
    <property type="match status" value="1"/>
</dbReference>
<dbReference type="PANTHER" id="PTHR43775">
    <property type="entry name" value="FATTY ACID SYNTHASE"/>
    <property type="match status" value="1"/>
</dbReference>
<feature type="active site" description="Proton acceptor; for dehydratase activity" evidence="5">
    <location>
        <position position="129"/>
    </location>
</feature>
<dbReference type="Pfam" id="PF00550">
    <property type="entry name" value="PP-binding"/>
    <property type="match status" value="1"/>
</dbReference>
<dbReference type="Pfam" id="PF00109">
    <property type="entry name" value="ketoacyl-synt"/>
    <property type="match status" value="1"/>
</dbReference>
<dbReference type="Gene3D" id="3.30.70.3290">
    <property type="match status" value="2"/>
</dbReference>
<dbReference type="Proteomes" id="UP001595923">
    <property type="component" value="Unassembled WGS sequence"/>
</dbReference>
<feature type="domain" description="PKS/mFAS DH" evidence="8">
    <location>
        <begin position="97"/>
        <end position="380"/>
    </location>
</feature>
<dbReference type="PROSITE" id="PS50075">
    <property type="entry name" value="CARRIER"/>
    <property type="match status" value="1"/>
</dbReference>
<dbReference type="InterPro" id="IPR036736">
    <property type="entry name" value="ACP-like_sf"/>
</dbReference>
<comment type="caution">
    <text evidence="9">The sequence shown here is derived from an EMBL/GenBank/DDBJ whole genome shotgun (WGS) entry which is preliminary data.</text>
</comment>
<evidence type="ECO:0000259" key="6">
    <source>
        <dbReference type="PROSITE" id="PS50075"/>
    </source>
</evidence>
<evidence type="ECO:0000256" key="1">
    <source>
        <dbReference type="ARBA" id="ARBA00022450"/>
    </source>
</evidence>
<dbReference type="EMBL" id="JBHSFQ010000069">
    <property type="protein sequence ID" value="MFC4566089.1"/>
    <property type="molecule type" value="Genomic_DNA"/>
</dbReference>
<feature type="domain" description="Carrier" evidence="6">
    <location>
        <begin position="1192"/>
        <end position="1267"/>
    </location>
</feature>
<evidence type="ECO:0000313" key="9">
    <source>
        <dbReference type="EMBL" id="MFC4566089.1"/>
    </source>
</evidence>
<dbReference type="Pfam" id="PF02801">
    <property type="entry name" value="Ketoacyl-synt_C"/>
    <property type="match status" value="1"/>
</dbReference>
<dbReference type="Gene3D" id="3.40.366.10">
    <property type="entry name" value="Malonyl-Coenzyme A Acyl Carrier Protein, domain 2"/>
    <property type="match status" value="1"/>
</dbReference>
<dbReference type="InterPro" id="IPR013154">
    <property type="entry name" value="ADH-like_N"/>
</dbReference>
<dbReference type="InterPro" id="IPR006162">
    <property type="entry name" value="Ppantetheine_attach_site"/>
</dbReference>
<dbReference type="SMART" id="SM00825">
    <property type="entry name" value="PKS_KS"/>
    <property type="match status" value="1"/>
</dbReference>
<dbReference type="SUPFAM" id="SSF51735">
    <property type="entry name" value="NAD(P)-binding Rossmann-fold domains"/>
    <property type="match status" value="3"/>
</dbReference>
<dbReference type="InterPro" id="IPR049552">
    <property type="entry name" value="PKS_DH_N"/>
</dbReference>
<organism evidence="9 10">
    <name type="scientific">Nocardiopsis mangrovi</name>
    <dbReference type="NCBI Taxonomy" id="1179818"/>
    <lineage>
        <taxon>Bacteria</taxon>
        <taxon>Bacillati</taxon>
        <taxon>Actinomycetota</taxon>
        <taxon>Actinomycetes</taxon>
        <taxon>Streptosporangiales</taxon>
        <taxon>Nocardiopsidaceae</taxon>
        <taxon>Nocardiopsis</taxon>
    </lineage>
</organism>
<keyword evidence="1" id="KW-0596">Phosphopantetheine</keyword>
<dbReference type="InterPro" id="IPR032821">
    <property type="entry name" value="PKS_assoc"/>
</dbReference>
<dbReference type="InterPro" id="IPR014031">
    <property type="entry name" value="Ketoacyl_synth_C"/>
</dbReference>
<dbReference type="CDD" id="cd05195">
    <property type="entry name" value="enoyl_red"/>
    <property type="match status" value="1"/>
</dbReference>
<dbReference type="InterPro" id="IPR049551">
    <property type="entry name" value="PKS_DH_C"/>
</dbReference>
<dbReference type="Gene3D" id="3.40.47.10">
    <property type="match status" value="1"/>
</dbReference>
<dbReference type="InterPro" id="IPR057326">
    <property type="entry name" value="KR_dom"/>
</dbReference>
<dbReference type="InterPro" id="IPR020807">
    <property type="entry name" value="PKS_DH"/>
</dbReference>
<sequence>MLVGAVEGVVEEAGGGPSVVVGTLRRGDGGMRRLLCSMGELWVRGVGVDWGAVFEGSGARRVGLPTYAFQRQRHWPDRPAATDGRSAAGLGLTPADHPLLGTVTGLAADDSLLFTGRISRSTHPWLADHAVDGTVLLPGSAFVELVLRAGDEVGCGLLDELTVEQPLVVPDHGAVHLQLAVSPPDQAGCRPVAVYSREHGSALADATAPWTLHASGLLAPAEPDPAPGAAGTWPPTGAEPVDLSGFYDRQAAAGYAYGATFQGLRSLWRRGDEVFADISLSGDLLPGTDAFGLHPALLDSALHASTFLTGPSPGPGDPVPLPFAWRRVVLHASGATRLRVHVAAGESAGSVSLLLTDTTGGPVATIGSLVTRSIARDRLGTRPTASDDSLFRVAWTRLSDPPAAGPAPSPWTVLGAVPPEFAESVAYPDLAAFLSTLDNGAPAPGPLLVDAAAGARTPVGPADHAGYVLDLLRSSLPDPRLEATRLIVATRGAVPAGDAAEATDPAAAAVWGLVRSAQAEHPGRITLLDLDPRPDTAPATVLPALSAALATDEPQIALRGGSAWIPRLARAGDDPALVIPSGAAAWSLRPTGRNTPDALALVPDPDASAPLTDGQVRVGVRAAGVNFRDILVTLGMVPGETGLGGEAAGVVLETGPGVTALAPGDRVLGTFDRSFGAFGPLAVTDHRLLTRIPPGWSFATAASVPIAYLTAAYALRDLAGVGPGDRVLVTSAAGGVGTAAVHLARHLGAEVYATASPGKWHALRAMGLDDARIASSRSTDFADRFLAATGGRGMDVVLNALAGEFTDAALRLLPRGGRFLEMGKTDRRDPAGVAAGHPGVDYRVFDLRDADPDHTARLLADLMALFREGAIALPPLAAWDVRRAPEAFRYMSRAGHIGKVVLTVPRALDPAGTVLITGGTGALAGITARHLVGVHGVRRVVLASRRGPAAAGVAGLVAELEEHGARVRVVACDVGDRAAVASLLAGVAAEHPLTAVVHTAGALDDGVVTDLTRDRLAAVFGPKADGARHLDELTRGLDLAAFVLFSSASGVFGNPGQANYAAANTYLDALAQRRRAEGLPAVSLAWGYWSDASGLTAHLGDTDLQRSRRGGMAGLSADDGRHLFDAGLGGDSATLVPARLDLGALRRPNGSDPVPPLLRGLVRHPRRTAADPVSAGGPLAGLAGLPEAEAGRVLLNLVREHAAAVLGHAGGDAIPAARAFKESGFDSLTAVELRNRLNTATGRRLPATVVFDHPTPQALARMLHRELTGVAGPSSTRPVPATGATGTDDPVAVVAMGCRFPGGVGSPEDLWRLVAGEADAMGPFPEDRGWDLAALFDPDPDRAGTSYVREGGFLDDAAGFDAGFFGISPREALAMDPQQRLLLELSWETVERGGIDPSSLKGRDIGVFAGVITHDYAIRLQGAAPADLEGFRLTGGSGSVASGRVAYALGLEGPAITVDTACSSSLVAIHLAAQALRRGECSMALAGGATVMATPDTFVEFSRQRGLAPDGRCKPFSAAADGTAWSEGAALVLLERLSDARRNGHRVLAVVRGSAVNQDGASNGLTAPSGPSQQRVIRAALADARLRPADVDWVEAHGTGTRLGDPIEAQALLATYGADRAPDAPLRLGSVKSNLGHTQAAAGVAGVLTAILAMHNGVLPRTLHVAAPSSEVDWSAGAVELLGEAREWPQTGRPRRVGVSSFGVSGTNAHLILEHDPSPRTVQPAGADPGRRAPAPLPFPLSGATPGALRIQADRLADHIEARPELDPAAIGRSLATTRTALDDRAVLLADDTPGLVTALRALGRGQPAPTTVTGAVAEGAVGVLFSGQGSQRVGMGRGLYGAFPVFAEAFDEVCGALDGALGGCAGGGV</sequence>
<dbReference type="PROSITE" id="PS00012">
    <property type="entry name" value="PHOSPHOPANTETHEINE"/>
    <property type="match status" value="1"/>
</dbReference>
<protein>
    <submittedName>
        <fullName evidence="9">SDR family NAD(P)-dependent oxidoreductase</fullName>
    </submittedName>
</protein>
<reference evidence="10" key="1">
    <citation type="journal article" date="2019" name="Int. J. Syst. Evol. Microbiol.">
        <title>The Global Catalogue of Microorganisms (GCM) 10K type strain sequencing project: providing services to taxonomists for standard genome sequencing and annotation.</title>
        <authorList>
            <consortium name="The Broad Institute Genomics Platform"/>
            <consortium name="The Broad Institute Genome Sequencing Center for Infectious Disease"/>
            <person name="Wu L."/>
            <person name="Ma J."/>
        </authorList>
    </citation>
    <scope>NUCLEOTIDE SEQUENCE [LARGE SCALE GENOMIC DNA]</scope>
    <source>
        <strain evidence="10">XZYJ18</strain>
    </source>
</reference>
<dbReference type="InterPro" id="IPR020841">
    <property type="entry name" value="PKS_Beta-ketoAc_synthase_dom"/>
</dbReference>
<dbReference type="SMART" id="SM00829">
    <property type="entry name" value="PKS_ER"/>
    <property type="match status" value="1"/>
</dbReference>
<dbReference type="InterPro" id="IPR013968">
    <property type="entry name" value="PKS_KR"/>
</dbReference>
<keyword evidence="2" id="KW-0597">Phosphoprotein</keyword>
<dbReference type="InterPro" id="IPR042104">
    <property type="entry name" value="PKS_dehydratase_sf"/>
</dbReference>
<dbReference type="Pfam" id="PF08659">
    <property type="entry name" value="KR"/>
    <property type="match status" value="1"/>
</dbReference>
<dbReference type="Pfam" id="PF16197">
    <property type="entry name" value="KAsynt_C_assoc"/>
    <property type="match status" value="1"/>
</dbReference>
<feature type="region of interest" description="N-terminal hotdog fold" evidence="5">
    <location>
        <begin position="97"/>
        <end position="225"/>
    </location>
</feature>
<evidence type="ECO:0000256" key="4">
    <source>
        <dbReference type="ARBA" id="ARBA00023268"/>
    </source>
</evidence>
<dbReference type="InterPro" id="IPR014030">
    <property type="entry name" value="Ketoacyl_synth_N"/>
</dbReference>
<dbReference type="InterPro" id="IPR011032">
    <property type="entry name" value="GroES-like_sf"/>
</dbReference>
<dbReference type="InterPro" id="IPR001227">
    <property type="entry name" value="Ac_transferase_dom_sf"/>
</dbReference>
<dbReference type="SMART" id="SM01294">
    <property type="entry name" value="PKS_PP_betabranch"/>
    <property type="match status" value="1"/>
</dbReference>
<dbReference type="RefSeq" id="WP_378580647.1">
    <property type="nucleotide sequence ID" value="NZ_JBHSFQ010000069.1"/>
</dbReference>
<dbReference type="Gene3D" id="3.10.129.110">
    <property type="entry name" value="Polyketide synthase dehydratase"/>
    <property type="match status" value="1"/>
</dbReference>
<dbReference type="InterPro" id="IPR009081">
    <property type="entry name" value="PP-bd_ACP"/>
</dbReference>
<dbReference type="InterPro" id="IPR036291">
    <property type="entry name" value="NAD(P)-bd_dom_sf"/>
</dbReference>
<dbReference type="Pfam" id="PF14765">
    <property type="entry name" value="PS-DH"/>
    <property type="match status" value="1"/>
</dbReference>
<dbReference type="Pfam" id="PF21089">
    <property type="entry name" value="PKS_DH_N"/>
    <property type="match status" value="1"/>
</dbReference>
<feature type="region of interest" description="C-terminal hotdog fold" evidence="5">
    <location>
        <begin position="238"/>
        <end position="380"/>
    </location>
</feature>
<dbReference type="CDD" id="cd08956">
    <property type="entry name" value="KR_3_FAS_SDR_x"/>
    <property type="match status" value="1"/>
</dbReference>
<dbReference type="InterPro" id="IPR020806">
    <property type="entry name" value="PKS_PP-bd"/>
</dbReference>
<dbReference type="SUPFAM" id="SSF53901">
    <property type="entry name" value="Thiolase-like"/>
    <property type="match status" value="1"/>
</dbReference>
<evidence type="ECO:0000256" key="3">
    <source>
        <dbReference type="ARBA" id="ARBA00022679"/>
    </source>
</evidence>
<feature type="active site" description="Proton donor; for dehydratase activity" evidence="5">
    <location>
        <position position="299"/>
    </location>
</feature>
<evidence type="ECO:0000259" key="8">
    <source>
        <dbReference type="PROSITE" id="PS52019"/>
    </source>
</evidence>
<keyword evidence="3" id="KW-0808">Transferase</keyword>
<evidence type="ECO:0000256" key="5">
    <source>
        <dbReference type="PROSITE-ProRule" id="PRU01363"/>
    </source>
</evidence>
<dbReference type="PROSITE" id="PS00606">
    <property type="entry name" value="KS3_1"/>
    <property type="match status" value="1"/>
</dbReference>
<dbReference type="SMART" id="SM00826">
    <property type="entry name" value="PKS_DH"/>
    <property type="match status" value="1"/>
</dbReference>
<dbReference type="InterPro" id="IPR016035">
    <property type="entry name" value="Acyl_Trfase/lysoPLipase"/>
</dbReference>
<evidence type="ECO:0000313" key="10">
    <source>
        <dbReference type="Proteomes" id="UP001595923"/>
    </source>
</evidence>
<keyword evidence="10" id="KW-1185">Reference proteome</keyword>
<dbReference type="Gene3D" id="3.40.50.11460">
    <property type="match status" value="1"/>
</dbReference>
<evidence type="ECO:0000256" key="2">
    <source>
        <dbReference type="ARBA" id="ARBA00022553"/>
    </source>
</evidence>
<dbReference type="Pfam" id="PF22953">
    <property type="entry name" value="SpnB_Rossmann"/>
    <property type="match status" value="1"/>
</dbReference>
<proteinExistence type="predicted"/>
<feature type="domain" description="Ketosynthase family 3 (KS3)" evidence="7">
    <location>
        <begin position="1288"/>
        <end position="1715"/>
    </location>
</feature>
<dbReference type="InterPro" id="IPR020843">
    <property type="entry name" value="ER"/>
</dbReference>
<name>A0ABV9E7E8_9ACTN</name>
<dbReference type="Gene3D" id="1.10.1200.10">
    <property type="entry name" value="ACP-like"/>
    <property type="match status" value="1"/>
</dbReference>
<keyword evidence="4" id="KW-0511">Multifunctional enzyme</keyword>
<dbReference type="SMART" id="SM00823">
    <property type="entry name" value="PKS_PP"/>
    <property type="match status" value="1"/>
</dbReference>
<dbReference type="PANTHER" id="PTHR43775:SF51">
    <property type="entry name" value="INACTIVE PHENOLPHTHIOCEROL SYNTHESIS POLYKETIDE SYNTHASE TYPE I PKS1-RELATED"/>
    <property type="match status" value="1"/>
</dbReference>
<dbReference type="Pfam" id="PF08240">
    <property type="entry name" value="ADH_N"/>
    <property type="match status" value="1"/>
</dbReference>
<dbReference type="SUPFAM" id="SSF52151">
    <property type="entry name" value="FabD/lysophospholipase-like"/>
    <property type="match status" value="1"/>
</dbReference>
<dbReference type="Gene3D" id="3.40.50.720">
    <property type="entry name" value="NAD(P)-binding Rossmann-like Domain"/>
    <property type="match status" value="1"/>
</dbReference>
<gene>
    <name evidence="9" type="ORF">ACFO4E_29895</name>
</gene>
<dbReference type="InterPro" id="IPR050091">
    <property type="entry name" value="PKS_NRPS_Biosynth_Enz"/>
</dbReference>
<feature type="non-terminal residue" evidence="9">
    <location>
        <position position="1870"/>
    </location>
</feature>
<evidence type="ECO:0000259" key="7">
    <source>
        <dbReference type="PROSITE" id="PS52004"/>
    </source>
</evidence>
<dbReference type="Pfam" id="PF13602">
    <property type="entry name" value="ADH_zinc_N_2"/>
    <property type="match status" value="1"/>
</dbReference>
<dbReference type="InterPro" id="IPR055123">
    <property type="entry name" value="SpnB-like_Rossmann"/>
</dbReference>
<dbReference type="SUPFAM" id="SSF50129">
    <property type="entry name" value="GroES-like"/>
    <property type="match status" value="1"/>
</dbReference>